<evidence type="ECO:0000256" key="5">
    <source>
        <dbReference type="RuleBase" id="RU362076"/>
    </source>
</evidence>
<dbReference type="AlphaFoldDB" id="A0A932MPL6"/>
<comment type="caution">
    <text evidence="9">The sequence shown here is derived from an EMBL/GenBank/DDBJ whole genome shotgun (WGS) entry which is preliminary data.</text>
</comment>
<dbReference type="Proteomes" id="UP000782312">
    <property type="component" value="Unassembled WGS sequence"/>
</dbReference>
<organism evidence="9 10">
    <name type="scientific">Tectimicrobiota bacterium</name>
    <dbReference type="NCBI Taxonomy" id="2528274"/>
    <lineage>
        <taxon>Bacteria</taxon>
        <taxon>Pseudomonadati</taxon>
        <taxon>Nitrospinota/Tectimicrobiota group</taxon>
        <taxon>Candidatus Tectimicrobiota</taxon>
    </lineage>
</organism>
<dbReference type="InterPro" id="IPR025965">
    <property type="entry name" value="FlgD/Vpr_Ig-like"/>
</dbReference>
<proteinExistence type="inferred from homology"/>
<dbReference type="Pfam" id="PF03963">
    <property type="entry name" value="FlgD"/>
    <property type="match status" value="1"/>
</dbReference>
<dbReference type="Gene3D" id="2.30.30.910">
    <property type="match status" value="1"/>
</dbReference>
<comment type="similarity">
    <text evidence="1 5">Belongs to the FlgD family.</text>
</comment>
<feature type="compositionally biased region" description="Low complexity" evidence="6">
    <location>
        <begin position="1"/>
        <end position="18"/>
    </location>
</feature>
<accession>A0A932MPL6</accession>
<sequence>MAGTSAVSNPTVTVTNNTGIGAPAGKTSAEEQKAQFLTLLVTQLRYQDPMNPMQGTEFTQQLAMFSSLEQLININKSLEGLGNLQSAFSQGQAVGMLGKQVLAEGNTVTVSGGAASNLAFSLEGATDDTVVNIFDQSGALVGVFDAGNRGAGLHTIAFPARDQQGNPMKDGVYTFSILAFGADGQPVQAKTFSSGIVQSVKFAQDGTLLTVGAKDIPLSSVVQITEPAPAAQVAPPAGEAPPAAPGI</sequence>
<dbReference type="GO" id="GO:0044781">
    <property type="term" value="P:bacterial-type flagellum organization"/>
    <property type="evidence" value="ECO:0007669"/>
    <property type="project" value="UniProtKB-UniRule"/>
</dbReference>
<reference evidence="9" key="1">
    <citation type="submission" date="2020-07" db="EMBL/GenBank/DDBJ databases">
        <title>Huge and variable diversity of episymbiotic CPR bacteria and DPANN archaea in groundwater ecosystems.</title>
        <authorList>
            <person name="He C.Y."/>
            <person name="Keren R."/>
            <person name="Whittaker M."/>
            <person name="Farag I.F."/>
            <person name="Doudna J."/>
            <person name="Cate J.H.D."/>
            <person name="Banfield J.F."/>
        </authorList>
    </citation>
    <scope>NUCLEOTIDE SEQUENCE</scope>
    <source>
        <strain evidence="9">NC_groundwater_763_Ag_S-0.2um_68_21</strain>
    </source>
</reference>
<protein>
    <recommendedName>
        <fullName evidence="2 5">Basal-body rod modification protein FlgD</fullName>
    </recommendedName>
</protein>
<feature type="domain" description="FlgD/Vpr Ig-like" evidence="7">
    <location>
        <begin position="105"/>
        <end position="178"/>
    </location>
</feature>
<name>A0A932MPL6_UNCTE</name>
<evidence type="ECO:0000259" key="8">
    <source>
        <dbReference type="Pfam" id="PF13861"/>
    </source>
</evidence>
<dbReference type="InterPro" id="IPR005648">
    <property type="entry name" value="FlgD"/>
</dbReference>
<keyword evidence="3 5" id="KW-1005">Bacterial flagellum biogenesis</keyword>
<dbReference type="InterPro" id="IPR025963">
    <property type="entry name" value="FLgD_Tudor"/>
</dbReference>
<evidence type="ECO:0000256" key="2">
    <source>
        <dbReference type="ARBA" id="ARBA00016013"/>
    </source>
</evidence>
<dbReference type="Pfam" id="PF13860">
    <property type="entry name" value="FlgD_ig"/>
    <property type="match status" value="1"/>
</dbReference>
<dbReference type="Pfam" id="PF13861">
    <property type="entry name" value="FLgD_tudor"/>
    <property type="match status" value="1"/>
</dbReference>
<feature type="domain" description="FlgD Tudor-like" evidence="8">
    <location>
        <begin position="92"/>
        <end position="221"/>
    </location>
</feature>
<evidence type="ECO:0000313" key="9">
    <source>
        <dbReference type="EMBL" id="MBI3128968.1"/>
    </source>
</evidence>
<comment type="function">
    <text evidence="4 5">Required for flagellar hook formation. May act as a scaffolding protein.</text>
</comment>
<evidence type="ECO:0000256" key="4">
    <source>
        <dbReference type="ARBA" id="ARBA00024746"/>
    </source>
</evidence>
<gene>
    <name evidence="9" type="ORF">HYZ11_15285</name>
</gene>
<feature type="region of interest" description="Disordered" evidence="6">
    <location>
        <begin position="1"/>
        <end position="27"/>
    </location>
</feature>
<evidence type="ECO:0000313" key="10">
    <source>
        <dbReference type="Proteomes" id="UP000782312"/>
    </source>
</evidence>
<evidence type="ECO:0000256" key="1">
    <source>
        <dbReference type="ARBA" id="ARBA00010577"/>
    </source>
</evidence>
<dbReference type="Gene3D" id="2.60.40.4070">
    <property type="match status" value="1"/>
</dbReference>
<dbReference type="EMBL" id="JACPUR010000037">
    <property type="protein sequence ID" value="MBI3128968.1"/>
    <property type="molecule type" value="Genomic_DNA"/>
</dbReference>
<evidence type="ECO:0000256" key="3">
    <source>
        <dbReference type="ARBA" id="ARBA00022795"/>
    </source>
</evidence>
<evidence type="ECO:0000259" key="7">
    <source>
        <dbReference type="Pfam" id="PF13860"/>
    </source>
</evidence>
<evidence type="ECO:0000256" key="6">
    <source>
        <dbReference type="SAM" id="MobiDB-lite"/>
    </source>
</evidence>